<name>A0A0K0FEE7_STRVS</name>
<reference evidence="1" key="1">
    <citation type="submission" date="2014-07" db="EMBL/GenBank/DDBJ databases">
        <authorList>
            <person name="Martin A.A"/>
            <person name="De Silva N."/>
        </authorList>
    </citation>
    <scope>NUCLEOTIDE SEQUENCE</scope>
</reference>
<protein>
    <submittedName>
        <fullName evidence="2">CRISPR type III A-associated protein Csm2</fullName>
    </submittedName>
</protein>
<accession>A0A0K0FEE7</accession>
<dbReference type="WBParaSite" id="SVE_0722700.1">
    <property type="protein sequence ID" value="SVE_0722700.1"/>
    <property type="gene ID" value="SVE_0722700"/>
</dbReference>
<reference evidence="2" key="2">
    <citation type="submission" date="2015-08" db="UniProtKB">
        <authorList>
            <consortium name="WormBaseParasite"/>
        </authorList>
    </citation>
    <scope>IDENTIFICATION</scope>
</reference>
<dbReference type="AlphaFoldDB" id="A0A0K0FEE7"/>
<evidence type="ECO:0000313" key="2">
    <source>
        <dbReference type="WBParaSite" id="SVE_0722700.1"/>
    </source>
</evidence>
<dbReference type="Proteomes" id="UP000035680">
    <property type="component" value="Unassembled WGS sequence"/>
</dbReference>
<proteinExistence type="predicted"/>
<keyword evidence="1" id="KW-1185">Reference proteome</keyword>
<sequence length="115" mass="13385">MKNIENFEETLSEGNIKEFIKSFESSITSDREKMFASKLKGVAKLAYYAVPESKRESWNELKETIINKLDPPEGCLTSTQIKQKLRQMETQEKDVGLKFLLRVKAAIEKYKELYD</sequence>
<evidence type="ECO:0000313" key="1">
    <source>
        <dbReference type="Proteomes" id="UP000035680"/>
    </source>
</evidence>
<organism evidence="1 2">
    <name type="scientific">Strongyloides venezuelensis</name>
    <name type="common">Threadworm</name>
    <dbReference type="NCBI Taxonomy" id="75913"/>
    <lineage>
        <taxon>Eukaryota</taxon>
        <taxon>Metazoa</taxon>
        <taxon>Ecdysozoa</taxon>
        <taxon>Nematoda</taxon>
        <taxon>Chromadorea</taxon>
        <taxon>Rhabditida</taxon>
        <taxon>Tylenchina</taxon>
        <taxon>Panagrolaimomorpha</taxon>
        <taxon>Strongyloidoidea</taxon>
        <taxon>Strongyloididae</taxon>
        <taxon>Strongyloides</taxon>
    </lineage>
</organism>